<protein>
    <recommendedName>
        <fullName evidence="9">DNA 3'-5' helicase</fullName>
        <ecNumber evidence="9">5.6.2.4</ecNumber>
    </recommendedName>
    <alternativeName>
        <fullName evidence="10">DNA 3'-5' helicase II</fullName>
    </alternativeName>
</protein>
<dbReference type="CDD" id="cd17932">
    <property type="entry name" value="DEXQc_UvrD"/>
    <property type="match status" value="1"/>
</dbReference>
<dbReference type="GO" id="GO:0016787">
    <property type="term" value="F:hydrolase activity"/>
    <property type="evidence" value="ECO:0007669"/>
    <property type="project" value="UniProtKB-KW"/>
</dbReference>
<sequence>MQNNPELLLASLNDAQIQAVAAPLGRQLVLAGAGSGKTRVLVHRIAWLIQIENASPHSVLSVTFTNKAAAEMRHRIEQMLGISPAGMWVGTFHGLAHRLLRAHWKEAGLSENFQILDSDDQQRLIKRVIRELGLDEQRWPPKQAQWFINAQKDDGLRPQNIQAGGDLFQATMVKIYQAYEEACARAGVIDFAELLLRALDLWRNNPGGILEHYQRRFRHILVDEFQDTNAVQYAWLRMLAKGGDSLMVVGDDDQSIYGWRGAKIENIREFSDDFADAQVIRLEQNYRSTAGILKAANAVIANNQGRLGKELWTEDSDGEPLRLYAAFNEQDEARYVVESIEDALRKDGLKRSEIAILYRSNAQSRVLEEALLREKIPYRIYGGQRFFDRAEIKNAMAYMRLLDGRENDAALERIINVPTRGIGEKTVESIREYARVHALPMWHAIVQMLASKALPGRAAGALAGFIELIENLSSKTREMPLHLMTQTVIEQSGLIAYHQAEKGEKAQARVDNLEELVSAARNFENHEEDDLTPLQAFLTHASLEAGDTQAAENEDSIQLMTLHSAKGLEFPLVFLVGMEEGLFPHKMSLEEPGRLEEERRLAYVGITRAMHKLVLTYAETRRLYGSETYNKVSRFVREIPPALIQEVRLSNSVSRPFGAVSRNGGNSDSNLFAGSAVPDTGFSLGQRVSHSLFGEGTILNFEGSGAQARVQVNFESEGSKWLMLSYAKLQAL</sequence>
<dbReference type="SUPFAM" id="SSF52540">
    <property type="entry name" value="P-loop containing nucleoside triphosphate hydrolases"/>
    <property type="match status" value="1"/>
</dbReference>
<dbReference type="Gene3D" id="1.10.486.10">
    <property type="entry name" value="PCRA, domain 4"/>
    <property type="match status" value="1"/>
</dbReference>
<evidence type="ECO:0000256" key="7">
    <source>
        <dbReference type="ARBA" id="ARBA00023235"/>
    </source>
</evidence>
<keyword evidence="7" id="KW-0413">Isomerase</keyword>
<feature type="binding site" evidence="12">
    <location>
        <begin position="31"/>
        <end position="38"/>
    </location>
    <ligand>
        <name>ATP</name>
        <dbReference type="ChEBI" id="CHEBI:30616"/>
    </ligand>
</feature>
<dbReference type="PANTHER" id="PTHR11070">
    <property type="entry name" value="UVRD / RECB / PCRA DNA HELICASE FAMILY MEMBER"/>
    <property type="match status" value="1"/>
</dbReference>
<dbReference type="GO" id="GO:0003678">
    <property type="term" value="F:DNA helicase activity"/>
    <property type="evidence" value="ECO:0007669"/>
    <property type="project" value="UniProtKB-EC"/>
</dbReference>
<dbReference type="InterPro" id="IPR014016">
    <property type="entry name" value="UvrD-like_ATP-bd"/>
</dbReference>
<keyword evidence="2 12" id="KW-0547">Nucleotide-binding</keyword>
<evidence type="ECO:0000256" key="1">
    <source>
        <dbReference type="ARBA" id="ARBA00009922"/>
    </source>
</evidence>
<name>A0ABZ2RH91_ECTME</name>
<keyword evidence="5 12" id="KW-0067">ATP-binding</keyword>
<accession>A0ABZ2RH91</accession>
<evidence type="ECO:0000313" key="15">
    <source>
        <dbReference type="EMBL" id="WXL25780.1"/>
    </source>
</evidence>
<evidence type="ECO:0000256" key="8">
    <source>
        <dbReference type="ARBA" id="ARBA00034617"/>
    </source>
</evidence>
<dbReference type="PANTHER" id="PTHR11070:SF2">
    <property type="entry name" value="ATP-DEPENDENT DNA HELICASE SRS2"/>
    <property type="match status" value="1"/>
</dbReference>
<dbReference type="CDD" id="cd18807">
    <property type="entry name" value="SF1_C_UvrD"/>
    <property type="match status" value="1"/>
</dbReference>
<evidence type="ECO:0000256" key="9">
    <source>
        <dbReference type="ARBA" id="ARBA00034808"/>
    </source>
</evidence>
<evidence type="ECO:0000256" key="11">
    <source>
        <dbReference type="ARBA" id="ARBA00048988"/>
    </source>
</evidence>
<dbReference type="EC" id="5.6.2.4" evidence="9"/>
<dbReference type="Pfam" id="PF13361">
    <property type="entry name" value="UvrD_C"/>
    <property type="match status" value="1"/>
</dbReference>
<dbReference type="InterPro" id="IPR013986">
    <property type="entry name" value="DExx_box_DNA_helicase_dom_sf"/>
</dbReference>
<feature type="domain" description="UvrD-like helicase C-terminal" evidence="14">
    <location>
        <begin position="290"/>
        <end position="567"/>
    </location>
</feature>
<dbReference type="InterPro" id="IPR014017">
    <property type="entry name" value="DNA_helicase_UvrD-like_C"/>
</dbReference>
<evidence type="ECO:0000256" key="3">
    <source>
        <dbReference type="ARBA" id="ARBA00022801"/>
    </source>
</evidence>
<dbReference type="Pfam" id="PF21196">
    <property type="entry name" value="PcrA_UvrD_tudor"/>
    <property type="match status" value="1"/>
</dbReference>
<evidence type="ECO:0000259" key="14">
    <source>
        <dbReference type="PROSITE" id="PS51217"/>
    </source>
</evidence>
<evidence type="ECO:0000259" key="13">
    <source>
        <dbReference type="PROSITE" id="PS51198"/>
    </source>
</evidence>
<evidence type="ECO:0000256" key="10">
    <source>
        <dbReference type="ARBA" id="ARBA00034923"/>
    </source>
</evidence>
<dbReference type="InterPro" id="IPR027417">
    <property type="entry name" value="P-loop_NTPase"/>
</dbReference>
<dbReference type="Pfam" id="PF00580">
    <property type="entry name" value="UvrD-helicase"/>
    <property type="match status" value="1"/>
</dbReference>
<proteinExistence type="inferred from homology"/>
<dbReference type="PROSITE" id="PS51198">
    <property type="entry name" value="UVRD_HELICASE_ATP_BIND"/>
    <property type="match status" value="1"/>
</dbReference>
<evidence type="ECO:0000256" key="6">
    <source>
        <dbReference type="ARBA" id="ARBA00023125"/>
    </source>
</evidence>
<evidence type="ECO:0000256" key="2">
    <source>
        <dbReference type="ARBA" id="ARBA00022741"/>
    </source>
</evidence>
<dbReference type="Gene3D" id="1.10.10.160">
    <property type="match status" value="1"/>
</dbReference>
<keyword evidence="16" id="KW-1185">Reference proteome</keyword>
<comment type="catalytic activity">
    <reaction evidence="8">
        <text>Couples ATP hydrolysis with the unwinding of duplex DNA by translocating in the 3'-5' direction.</text>
        <dbReference type="EC" id="5.6.2.4"/>
    </reaction>
</comment>
<evidence type="ECO:0000313" key="16">
    <source>
        <dbReference type="Proteomes" id="UP001476583"/>
    </source>
</evidence>
<evidence type="ECO:0000256" key="5">
    <source>
        <dbReference type="ARBA" id="ARBA00022840"/>
    </source>
</evidence>
<dbReference type="InterPro" id="IPR000212">
    <property type="entry name" value="DNA_helicase_UvrD/REP"/>
</dbReference>
<organism evidence="15 16">
    <name type="scientific">Ectopseudomonas mendocina</name>
    <name type="common">Pseudomonas mendocina</name>
    <dbReference type="NCBI Taxonomy" id="300"/>
    <lineage>
        <taxon>Bacteria</taxon>
        <taxon>Pseudomonadati</taxon>
        <taxon>Pseudomonadota</taxon>
        <taxon>Gammaproteobacteria</taxon>
        <taxon>Pseudomonadales</taxon>
        <taxon>Pseudomonadaceae</taxon>
        <taxon>Ectopseudomonas</taxon>
    </lineage>
</organism>
<evidence type="ECO:0000256" key="12">
    <source>
        <dbReference type="PROSITE-ProRule" id="PRU00560"/>
    </source>
</evidence>
<comment type="similarity">
    <text evidence="1">Belongs to the helicase family. UvrD subfamily.</text>
</comment>
<comment type="catalytic activity">
    <reaction evidence="11">
        <text>ATP + H2O = ADP + phosphate + H(+)</text>
        <dbReference type="Rhea" id="RHEA:13065"/>
        <dbReference type="ChEBI" id="CHEBI:15377"/>
        <dbReference type="ChEBI" id="CHEBI:15378"/>
        <dbReference type="ChEBI" id="CHEBI:30616"/>
        <dbReference type="ChEBI" id="CHEBI:43474"/>
        <dbReference type="ChEBI" id="CHEBI:456216"/>
        <dbReference type="EC" id="5.6.2.4"/>
    </reaction>
</comment>
<dbReference type="NCBIfam" id="NF008743">
    <property type="entry name" value="PRK11773.1"/>
    <property type="match status" value="1"/>
</dbReference>
<keyword evidence="6" id="KW-0238">DNA-binding</keyword>
<keyword evidence="3 12" id="KW-0378">Hydrolase</keyword>
<gene>
    <name evidence="15" type="primary">uvrD</name>
    <name evidence="15" type="synonym">mutU</name>
    <name evidence="15" type="synonym">recL</name>
    <name evidence="15" type="ORF">WG219_21220</name>
</gene>
<feature type="domain" description="UvrD-like helicase ATP-binding" evidence="13">
    <location>
        <begin position="10"/>
        <end position="289"/>
    </location>
</feature>
<dbReference type="Proteomes" id="UP001476583">
    <property type="component" value="Chromosome"/>
</dbReference>
<reference evidence="15 16" key="1">
    <citation type="submission" date="2024-03" db="EMBL/GenBank/DDBJ databases">
        <title>Complete genome of BD2.</title>
        <authorList>
            <person name="Cao G."/>
        </authorList>
    </citation>
    <scope>NUCLEOTIDE SEQUENCE [LARGE SCALE GENOMIC DNA]</scope>
    <source>
        <strain evidence="15 16">BD2</strain>
    </source>
</reference>
<dbReference type="PROSITE" id="PS51217">
    <property type="entry name" value="UVRD_HELICASE_CTER"/>
    <property type="match status" value="1"/>
</dbReference>
<evidence type="ECO:0000256" key="4">
    <source>
        <dbReference type="ARBA" id="ARBA00022806"/>
    </source>
</evidence>
<dbReference type="Gene3D" id="3.40.50.300">
    <property type="entry name" value="P-loop containing nucleotide triphosphate hydrolases"/>
    <property type="match status" value="2"/>
</dbReference>
<dbReference type="EMBL" id="CP148074">
    <property type="protein sequence ID" value="WXL25780.1"/>
    <property type="molecule type" value="Genomic_DNA"/>
</dbReference>
<keyword evidence="4 12" id="KW-0347">Helicase</keyword>